<accession>A0A2P2MLD1</accession>
<protein>
    <submittedName>
        <fullName evidence="1">Uncharacterized protein MANES_03G159500</fullName>
    </submittedName>
</protein>
<proteinExistence type="predicted"/>
<organism evidence="1">
    <name type="scientific">Rhizophora mucronata</name>
    <name type="common">Asiatic mangrove</name>
    <dbReference type="NCBI Taxonomy" id="61149"/>
    <lineage>
        <taxon>Eukaryota</taxon>
        <taxon>Viridiplantae</taxon>
        <taxon>Streptophyta</taxon>
        <taxon>Embryophyta</taxon>
        <taxon>Tracheophyta</taxon>
        <taxon>Spermatophyta</taxon>
        <taxon>Magnoliopsida</taxon>
        <taxon>eudicotyledons</taxon>
        <taxon>Gunneridae</taxon>
        <taxon>Pentapetalae</taxon>
        <taxon>rosids</taxon>
        <taxon>fabids</taxon>
        <taxon>Malpighiales</taxon>
        <taxon>Rhizophoraceae</taxon>
        <taxon>Rhizophora</taxon>
    </lineage>
</organism>
<dbReference type="EMBL" id="GGEC01050552">
    <property type="protein sequence ID" value="MBX31036.1"/>
    <property type="molecule type" value="Transcribed_RNA"/>
</dbReference>
<reference evidence="1" key="1">
    <citation type="submission" date="2018-02" db="EMBL/GenBank/DDBJ databases">
        <title>Rhizophora mucronata_Transcriptome.</title>
        <authorList>
            <person name="Meera S.P."/>
            <person name="Sreeshan A."/>
            <person name="Augustine A."/>
        </authorList>
    </citation>
    <scope>NUCLEOTIDE SEQUENCE</scope>
    <source>
        <tissue evidence="1">Leaf</tissue>
    </source>
</reference>
<evidence type="ECO:0000313" key="1">
    <source>
        <dbReference type="EMBL" id="MBX31036.1"/>
    </source>
</evidence>
<name>A0A2P2MLD1_RHIMU</name>
<sequence>MFIFLSFMCSLSLIEVPDINLMQINNLFAILLFSFGLSQIDSTCEVKSNDLLRAVLDRKNCAIFF</sequence>
<dbReference type="AlphaFoldDB" id="A0A2P2MLD1"/>